<dbReference type="EMBL" id="BJZR01000063">
    <property type="protein sequence ID" value="GEO92808.1"/>
    <property type="molecule type" value="Genomic_DNA"/>
</dbReference>
<dbReference type="SUPFAM" id="SSF160904">
    <property type="entry name" value="Jann2411-like"/>
    <property type="match status" value="1"/>
</dbReference>
<dbReference type="Gene3D" id="1.10.3300.10">
    <property type="entry name" value="Jann2411-like domain"/>
    <property type="match status" value="1"/>
</dbReference>
<dbReference type="PANTHER" id="PTHR35525:SF3">
    <property type="entry name" value="BLL6575 PROTEIN"/>
    <property type="match status" value="1"/>
</dbReference>
<dbReference type="InterPro" id="IPR021005">
    <property type="entry name" value="Znf_CGNR"/>
</dbReference>
<organism evidence="2 3">
    <name type="scientific">Kocuria flava</name>
    <dbReference type="NCBI Taxonomy" id="446860"/>
    <lineage>
        <taxon>Bacteria</taxon>
        <taxon>Bacillati</taxon>
        <taxon>Actinomycetota</taxon>
        <taxon>Actinomycetes</taxon>
        <taxon>Micrococcales</taxon>
        <taxon>Micrococcaceae</taxon>
        <taxon>Kocuria</taxon>
    </lineage>
</organism>
<evidence type="ECO:0000259" key="1">
    <source>
        <dbReference type="Pfam" id="PF11706"/>
    </source>
</evidence>
<evidence type="ECO:0000313" key="3">
    <source>
        <dbReference type="Proteomes" id="UP000321155"/>
    </source>
</evidence>
<feature type="domain" description="Zinc finger CGNR" evidence="1">
    <location>
        <begin position="138"/>
        <end position="180"/>
    </location>
</feature>
<keyword evidence="3" id="KW-1185">Reference proteome</keyword>
<protein>
    <recommendedName>
        <fullName evidence="1">Zinc finger CGNR domain-containing protein</fullName>
    </recommendedName>
</protein>
<gene>
    <name evidence="2" type="ORF">KFL01_21140</name>
</gene>
<dbReference type="PANTHER" id="PTHR35525">
    <property type="entry name" value="BLL6575 PROTEIN"/>
    <property type="match status" value="1"/>
</dbReference>
<dbReference type="Pfam" id="PF07336">
    <property type="entry name" value="ABATE"/>
    <property type="match status" value="1"/>
</dbReference>
<name>A0ABQ0X598_9MICC</name>
<dbReference type="RefSeq" id="WP_236945019.1">
    <property type="nucleotide sequence ID" value="NZ_BJZR01000063.1"/>
</dbReference>
<comment type="caution">
    <text evidence="2">The sequence shown here is derived from an EMBL/GenBank/DDBJ whole genome shotgun (WGS) entry which is preliminary data.</text>
</comment>
<dbReference type="Pfam" id="PF11706">
    <property type="entry name" value="zf-CGNR"/>
    <property type="match status" value="1"/>
</dbReference>
<dbReference type="InterPro" id="IPR023286">
    <property type="entry name" value="ABATE_dom_sf"/>
</dbReference>
<reference evidence="2 3" key="1">
    <citation type="submission" date="2019-07" db="EMBL/GenBank/DDBJ databases">
        <title>Whole genome shotgun sequence of Kocuria flava NBRC 107626.</title>
        <authorList>
            <person name="Hosoyama A."/>
            <person name="Uohara A."/>
            <person name="Ohji S."/>
            <person name="Ichikawa N."/>
        </authorList>
    </citation>
    <scope>NUCLEOTIDE SEQUENCE [LARGE SCALE GENOMIC DNA]</scope>
    <source>
        <strain evidence="2 3">NBRC 107626</strain>
    </source>
</reference>
<dbReference type="InterPro" id="IPR010852">
    <property type="entry name" value="ABATE"/>
</dbReference>
<evidence type="ECO:0000313" key="2">
    <source>
        <dbReference type="EMBL" id="GEO92808.1"/>
    </source>
</evidence>
<sequence length="195" mass="21426">MHFAYDVEDMLEFVLALLNTAPDASSSGEDELTTVQELRDLLAEHRFSGRSDGTAKELAEIRALRQELRQLWVLDREPMVEAVNALLASEDLAPRLARHDGLDWHLHAAAPDAPLAVRLHLETAVALVEVIRSGETDRLRVCEAGDCDGVLLDLSRNRSKRFCGARCANRTNVAAYRRRRGSAEEPGRGGGSASA</sequence>
<accession>A0ABQ0X598</accession>
<dbReference type="Proteomes" id="UP000321155">
    <property type="component" value="Unassembled WGS sequence"/>
</dbReference>
<proteinExistence type="predicted"/>